<keyword evidence="4" id="KW-0732">Signal</keyword>
<evidence type="ECO:0000313" key="11">
    <source>
        <dbReference type="Proteomes" id="UP000198565"/>
    </source>
</evidence>
<dbReference type="Pfam" id="PF05504">
    <property type="entry name" value="Spore_GerAC"/>
    <property type="match status" value="1"/>
</dbReference>
<evidence type="ECO:0000313" key="10">
    <source>
        <dbReference type="EMBL" id="SFL75036.1"/>
    </source>
</evidence>
<keyword evidence="11" id="KW-1185">Reference proteome</keyword>
<evidence type="ECO:0000259" key="9">
    <source>
        <dbReference type="Pfam" id="PF25198"/>
    </source>
</evidence>
<feature type="domain" description="Spore germination GerAC-like C-terminal" evidence="8">
    <location>
        <begin position="230"/>
        <end position="395"/>
    </location>
</feature>
<evidence type="ECO:0000256" key="4">
    <source>
        <dbReference type="ARBA" id="ARBA00022729"/>
    </source>
</evidence>
<comment type="similarity">
    <text evidence="2">Belongs to the GerABKC lipoprotein family.</text>
</comment>
<dbReference type="GO" id="GO:0009847">
    <property type="term" value="P:spore germination"/>
    <property type="evidence" value="ECO:0007669"/>
    <property type="project" value="InterPro"/>
</dbReference>
<dbReference type="InterPro" id="IPR008844">
    <property type="entry name" value="Spore_GerAC-like"/>
</dbReference>
<keyword evidence="5" id="KW-0472">Membrane</keyword>
<dbReference type="InterPro" id="IPR046953">
    <property type="entry name" value="Spore_GerAC-like_C"/>
</dbReference>
<reference evidence="11" key="1">
    <citation type="submission" date="2016-10" db="EMBL/GenBank/DDBJ databases">
        <authorList>
            <person name="Varghese N."/>
            <person name="Submissions S."/>
        </authorList>
    </citation>
    <scope>NUCLEOTIDE SEQUENCE [LARGE SCALE GENOMIC DNA]</scope>
    <source>
        <strain evidence="11">CGMCC 1.4250</strain>
    </source>
</reference>
<dbReference type="STRING" id="334253.SAMN04487943_103423"/>
<dbReference type="EMBL" id="FOTR01000003">
    <property type="protein sequence ID" value="SFL75036.1"/>
    <property type="molecule type" value="Genomic_DNA"/>
</dbReference>
<dbReference type="PANTHER" id="PTHR35789">
    <property type="entry name" value="SPORE GERMINATION PROTEIN B3"/>
    <property type="match status" value="1"/>
</dbReference>
<accession>A0A1I4K960</accession>
<feature type="domain" description="Spore germination protein N-terminal" evidence="9">
    <location>
        <begin position="20"/>
        <end position="194"/>
    </location>
</feature>
<sequence>MKKKLLIVLGFVILLAGCNDRIELEQQSYVIAIGIDNTDQKGVYAFTYQIANPEVGSSAIQSGPDEPPTEIVTVNGADILTATYTANSFVSKKITLDHTRIIIASEEAARSEDFLRVIQSASRTPQIRRGVQLVISKESATDFINNNEPIMEKRPHKYYQFMLSRANQTGIIPRATLHRFFQITEGDADLFLAIYATTDQSDEKKNERGFEDQYIAGEIPQIGGSPTQFMGSAVFKEGQMIDILNGEESRIAQTLDNTLEMGDYLATIPDPLMPEYRISYEYSQKQKPSININYHKDKPTEIDVKVHFQAEIIAIPSLIGYTQNKDKQKVLEESIIQRLEEKTNTLIKKSQEEYRSDPFYWSLYIRKHFKDVKSYEKADWHKKIYPNAKINVTYYIDKLEFGKMLDDSHLDEVRD</sequence>
<dbReference type="Gene3D" id="3.30.300.210">
    <property type="entry name" value="Nutrient germinant receptor protein C, domain 3"/>
    <property type="match status" value="1"/>
</dbReference>
<organism evidence="10 11">
    <name type="scientific">Gracilibacillus orientalis</name>
    <dbReference type="NCBI Taxonomy" id="334253"/>
    <lineage>
        <taxon>Bacteria</taxon>
        <taxon>Bacillati</taxon>
        <taxon>Bacillota</taxon>
        <taxon>Bacilli</taxon>
        <taxon>Bacillales</taxon>
        <taxon>Bacillaceae</taxon>
        <taxon>Gracilibacillus</taxon>
    </lineage>
</organism>
<comment type="subcellular location">
    <subcellularLocation>
        <location evidence="1">Membrane</location>
        <topology evidence="1">Lipid-anchor</topology>
    </subcellularLocation>
</comment>
<dbReference type="InterPro" id="IPR057336">
    <property type="entry name" value="GerAC_N"/>
</dbReference>
<name>A0A1I4K960_9BACI</name>
<evidence type="ECO:0000259" key="8">
    <source>
        <dbReference type="Pfam" id="PF05504"/>
    </source>
</evidence>
<dbReference type="RefSeq" id="WP_091483137.1">
    <property type="nucleotide sequence ID" value="NZ_FOTR01000003.1"/>
</dbReference>
<dbReference type="PANTHER" id="PTHR35789:SF1">
    <property type="entry name" value="SPORE GERMINATION PROTEIN B3"/>
    <property type="match status" value="1"/>
</dbReference>
<dbReference type="AlphaFoldDB" id="A0A1I4K960"/>
<evidence type="ECO:0000256" key="3">
    <source>
        <dbReference type="ARBA" id="ARBA00022544"/>
    </source>
</evidence>
<evidence type="ECO:0000256" key="7">
    <source>
        <dbReference type="ARBA" id="ARBA00023288"/>
    </source>
</evidence>
<evidence type="ECO:0000256" key="2">
    <source>
        <dbReference type="ARBA" id="ARBA00007886"/>
    </source>
</evidence>
<dbReference type="InterPro" id="IPR038501">
    <property type="entry name" value="Spore_GerAC_C_sf"/>
</dbReference>
<gene>
    <name evidence="10" type="ORF">SAMN04487943_103423</name>
</gene>
<dbReference type="OrthoDB" id="9816067at2"/>
<dbReference type="NCBIfam" id="TIGR02887">
    <property type="entry name" value="spore_ger_x_C"/>
    <property type="match status" value="1"/>
</dbReference>
<proteinExistence type="inferred from homology"/>
<dbReference type="Pfam" id="PF25198">
    <property type="entry name" value="Spore_GerAC_N"/>
    <property type="match status" value="1"/>
</dbReference>
<dbReference type="GO" id="GO:0016020">
    <property type="term" value="C:membrane"/>
    <property type="evidence" value="ECO:0007669"/>
    <property type="project" value="UniProtKB-SubCell"/>
</dbReference>
<evidence type="ECO:0000256" key="6">
    <source>
        <dbReference type="ARBA" id="ARBA00023139"/>
    </source>
</evidence>
<dbReference type="Proteomes" id="UP000198565">
    <property type="component" value="Unassembled WGS sequence"/>
</dbReference>
<keyword evidence="3" id="KW-0309">Germination</keyword>
<dbReference type="PROSITE" id="PS51257">
    <property type="entry name" value="PROKAR_LIPOPROTEIN"/>
    <property type="match status" value="1"/>
</dbReference>
<protein>
    <submittedName>
        <fullName evidence="10">Germination protein, Ger(X)C family</fullName>
    </submittedName>
</protein>
<keyword evidence="7" id="KW-0449">Lipoprotein</keyword>
<keyword evidence="6" id="KW-0564">Palmitate</keyword>
<evidence type="ECO:0000256" key="5">
    <source>
        <dbReference type="ARBA" id="ARBA00023136"/>
    </source>
</evidence>
<evidence type="ECO:0000256" key="1">
    <source>
        <dbReference type="ARBA" id="ARBA00004635"/>
    </source>
</evidence>